<evidence type="ECO:0000313" key="1">
    <source>
        <dbReference type="EMBL" id="MCZ3844131.1"/>
    </source>
</evidence>
<organism evidence="1 2">
    <name type="scientific">Lactobacillus mulieris</name>
    <dbReference type="NCBI Taxonomy" id="2508708"/>
    <lineage>
        <taxon>Bacteria</taxon>
        <taxon>Bacillati</taxon>
        <taxon>Bacillota</taxon>
        <taxon>Bacilli</taxon>
        <taxon>Lactobacillales</taxon>
        <taxon>Lactobacillaceae</taxon>
        <taxon>Lactobacillus</taxon>
    </lineage>
</organism>
<sequence length="76" mass="8916">MDKINRLQTIDGSVFYYHNSINNTYDIYFYGGGPASLFDIDYQEESIKTYPTTIQPDKILMITEDIKFDTNNRYAN</sequence>
<protein>
    <submittedName>
        <fullName evidence="1">Uncharacterized protein</fullName>
    </submittedName>
</protein>
<dbReference type="RefSeq" id="WP_269255546.1">
    <property type="nucleotide sequence ID" value="NZ_JAKHKO010000001.1"/>
</dbReference>
<name>A0AAP3M363_9LACO</name>
<proteinExistence type="predicted"/>
<dbReference type="EMBL" id="JAKHLF010000001">
    <property type="protein sequence ID" value="MCZ3844131.1"/>
    <property type="molecule type" value="Genomic_DNA"/>
</dbReference>
<evidence type="ECO:0000313" key="2">
    <source>
        <dbReference type="Proteomes" id="UP001213015"/>
    </source>
</evidence>
<gene>
    <name evidence="1" type="ORF">L2422_01150</name>
</gene>
<accession>A0AAP3M363</accession>
<reference evidence="1" key="1">
    <citation type="submission" date="2022-01" db="EMBL/GenBank/DDBJ databases">
        <title>VMRC isolate genome collection.</title>
        <authorList>
            <person name="France M."/>
            <person name="Rutt L."/>
            <person name="Humphrys M."/>
            <person name="Ravel J."/>
        </authorList>
    </citation>
    <scope>NUCLEOTIDE SEQUENCE</scope>
    <source>
        <strain evidence="1">C0127B5</strain>
    </source>
</reference>
<comment type="caution">
    <text evidence="1">The sequence shown here is derived from an EMBL/GenBank/DDBJ whole genome shotgun (WGS) entry which is preliminary data.</text>
</comment>
<dbReference type="Proteomes" id="UP001213015">
    <property type="component" value="Unassembled WGS sequence"/>
</dbReference>
<dbReference type="AlphaFoldDB" id="A0AAP3M363"/>